<organism evidence="3 4">
    <name type="scientific">Dreissena polymorpha</name>
    <name type="common">Zebra mussel</name>
    <name type="synonym">Mytilus polymorpha</name>
    <dbReference type="NCBI Taxonomy" id="45954"/>
    <lineage>
        <taxon>Eukaryota</taxon>
        <taxon>Metazoa</taxon>
        <taxon>Spiralia</taxon>
        <taxon>Lophotrochozoa</taxon>
        <taxon>Mollusca</taxon>
        <taxon>Bivalvia</taxon>
        <taxon>Autobranchia</taxon>
        <taxon>Heteroconchia</taxon>
        <taxon>Euheterodonta</taxon>
        <taxon>Imparidentia</taxon>
        <taxon>Neoheterodontei</taxon>
        <taxon>Myida</taxon>
        <taxon>Dreissenoidea</taxon>
        <taxon>Dreissenidae</taxon>
        <taxon>Dreissena</taxon>
    </lineage>
</organism>
<keyword evidence="4" id="KW-1185">Reference proteome</keyword>
<evidence type="ECO:0000259" key="2">
    <source>
        <dbReference type="Pfam" id="PF07679"/>
    </source>
</evidence>
<dbReference type="InterPro" id="IPR013783">
    <property type="entry name" value="Ig-like_fold"/>
</dbReference>
<dbReference type="AlphaFoldDB" id="A0A9D4DR92"/>
<dbReference type="CDD" id="cd00096">
    <property type="entry name" value="Ig"/>
    <property type="match status" value="1"/>
</dbReference>
<evidence type="ECO:0000256" key="1">
    <source>
        <dbReference type="SAM" id="MobiDB-lite"/>
    </source>
</evidence>
<gene>
    <name evidence="3" type="ORF">DPMN_187781</name>
</gene>
<feature type="compositionally biased region" description="Basic and acidic residues" evidence="1">
    <location>
        <begin position="36"/>
        <end position="52"/>
    </location>
</feature>
<name>A0A9D4DR92_DREPO</name>
<dbReference type="SUPFAM" id="SSF48726">
    <property type="entry name" value="Immunoglobulin"/>
    <property type="match status" value="1"/>
</dbReference>
<feature type="compositionally biased region" description="Polar residues" evidence="1">
    <location>
        <begin position="84"/>
        <end position="93"/>
    </location>
</feature>
<evidence type="ECO:0000313" key="4">
    <source>
        <dbReference type="Proteomes" id="UP000828390"/>
    </source>
</evidence>
<dbReference type="Proteomes" id="UP000828390">
    <property type="component" value="Unassembled WGS sequence"/>
</dbReference>
<feature type="compositionally biased region" description="Basic and acidic residues" evidence="1">
    <location>
        <begin position="94"/>
        <end position="110"/>
    </location>
</feature>
<reference evidence="3" key="2">
    <citation type="submission" date="2020-11" db="EMBL/GenBank/DDBJ databases">
        <authorList>
            <person name="McCartney M.A."/>
            <person name="Auch B."/>
            <person name="Kono T."/>
            <person name="Mallez S."/>
            <person name="Becker A."/>
            <person name="Gohl D.M."/>
            <person name="Silverstein K.A.T."/>
            <person name="Koren S."/>
            <person name="Bechman K.B."/>
            <person name="Herman A."/>
            <person name="Abrahante J.E."/>
            <person name="Garbe J."/>
        </authorList>
    </citation>
    <scope>NUCLEOTIDE SEQUENCE</scope>
    <source>
        <strain evidence="3">Duluth1</strain>
        <tissue evidence="3">Whole animal</tissue>
    </source>
</reference>
<dbReference type="Pfam" id="PF07679">
    <property type="entry name" value="I-set"/>
    <property type="match status" value="1"/>
</dbReference>
<comment type="caution">
    <text evidence="3">The sequence shown here is derived from an EMBL/GenBank/DDBJ whole genome shotgun (WGS) entry which is preliminary data.</text>
</comment>
<accession>A0A9D4DR92</accession>
<feature type="domain" description="Immunoglobulin I-set" evidence="2">
    <location>
        <begin position="133"/>
        <end position="206"/>
    </location>
</feature>
<sequence>MHNFEDTNHKKSEVDLKITTSPIEEMNCLMQTIAEQTHEDDPDKMQQKKYEAEETFDIDPNNYLRTESKRLPLANATVTYTTFAENNSSPNETRQSDTHSDDQSIELEKKTNHIDVTDEAGNVIVELLHESLVEVHRGSLLELTWQIRGVHISKVHLIKNGERIQQKVGMSVHKADEIVFLRIASVSDVDEGDYTIQVENVTIEAAGKTSVRIVSTETENFPVNEEECNSAPRIEIKFSESSSVNLVKVNAAESFEDELNHASVDTDDELDLLAANALRRTALVRTRTCFIYRTDI</sequence>
<dbReference type="InterPro" id="IPR013098">
    <property type="entry name" value="Ig_I-set"/>
</dbReference>
<protein>
    <recommendedName>
        <fullName evidence="2">Immunoglobulin I-set domain-containing protein</fullName>
    </recommendedName>
</protein>
<feature type="region of interest" description="Disordered" evidence="1">
    <location>
        <begin position="35"/>
        <end position="54"/>
    </location>
</feature>
<feature type="region of interest" description="Disordered" evidence="1">
    <location>
        <begin position="84"/>
        <end position="110"/>
    </location>
</feature>
<feature type="non-terminal residue" evidence="3">
    <location>
        <position position="296"/>
    </location>
</feature>
<proteinExistence type="predicted"/>
<reference evidence="3" key="1">
    <citation type="journal article" date="2019" name="bioRxiv">
        <title>The Genome of the Zebra Mussel, Dreissena polymorpha: A Resource for Invasive Species Research.</title>
        <authorList>
            <person name="McCartney M.A."/>
            <person name="Auch B."/>
            <person name="Kono T."/>
            <person name="Mallez S."/>
            <person name="Zhang Y."/>
            <person name="Obille A."/>
            <person name="Becker A."/>
            <person name="Abrahante J.E."/>
            <person name="Garbe J."/>
            <person name="Badalamenti J.P."/>
            <person name="Herman A."/>
            <person name="Mangelson H."/>
            <person name="Liachko I."/>
            <person name="Sullivan S."/>
            <person name="Sone E.D."/>
            <person name="Koren S."/>
            <person name="Silverstein K.A.T."/>
            <person name="Beckman K.B."/>
            <person name="Gohl D.M."/>
        </authorList>
    </citation>
    <scope>NUCLEOTIDE SEQUENCE</scope>
    <source>
        <strain evidence="3">Duluth1</strain>
        <tissue evidence="3">Whole animal</tissue>
    </source>
</reference>
<dbReference type="Gene3D" id="2.60.40.10">
    <property type="entry name" value="Immunoglobulins"/>
    <property type="match status" value="1"/>
</dbReference>
<dbReference type="InterPro" id="IPR036179">
    <property type="entry name" value="Ig-like_dom_sf"/>
</dbReference>
<dbReference type="EMBL" id="JAIWYP010000010">
    <property type="protein sequence ID" value="KAH3753150.1"/>
    <property type="molecule type" value="Genomic_DNA"/>
</dbReference>
<evidence type="ECO:0000313" key="3">
    <source>
        <dbReference type="EMBL" id="KAH3753150.1"/>
    </source>
</evidence>